<keyword evidence="14" id="KW-0496">Mitochondrion</keyword>
<evidence type="ECO:0000256" key="19">
    <source>
        <dbReference type="ARBA" id="ARBA00071084"/>
    </source>
</evidence>
<evidence type="ECO:0000256" key="22">
    <source>
        <dbReference type="SAM" id="MobiDB-lite"/>
    </source>
</evidence>
<feature type="compositionally biased region" description="Polar residues" evidence="22">
    <location>
        <begin position="283"/>
        <end position="293"/>
    </location>
</feature>
<evidence type="ECO:0000256" key="10">
    <source>
        <dbReference type="ARBA" id="ARBA00022843"/>
    </source>
</evidence>
<name>A0A3Q2SWG0_FUNHE</name>
<keyword evidence="26" id="KW-1185">Reference proteome</keyword>
<evidence type="ECO:0000256" key="5">
    <source>
        <dbReference type="ARBA" id="ARBA00022553"/>
    </source>
</evidence>
<dbReference type="Ensembl" id="ENSFHET00000008327.1">
    <property type="protein sequence ID" value="ENSFHEP00000004748.1"/>
    <property type="gene ID" value="ENSFHEG00000005678.1"/>
</dbReference>
<evidence type="ECO:0000256" key="1">
    <source>
        <dbReference type="ARBA" id="ARBA00004275"/>
    </source>
</evidence>
<evidence type="ECO:0000256" key="11">
    <source>
        <dbReference type="ARBA" id="ARBA00022859"/>
    </source>
</evidence>
<feature type="region of interest" description="Disordered" evidence="22">
    <location>
        <begin position="138"/>
        <end position="437"/>
    </location>
</feature>
<keyword evidence="16" id="KW-0564">Palmitate</keyword>
<feature type="compositionally biased region" description="Pro residues" evidence="22">
    <location>
        <begin position="162"/>
        <end position="180"/>
    </location>
</feature>
<reference evidence="25" key="2">
    <citation type="submission" date="2025-09" db="UniProtKB">
        <authorList>
            <consortium name="Ensembl"/>
        </authorList>
    </citation>
    <scope>IDENTIFICATION</scope>
</reference>
<evidence type="ECO:0000256" key="18">
    <source>
        <dbReference type="ARBA" id="ARBA00023288"/>
    </source>
</evidence>
<dbReference type="CDD" id="cd08811">
    <property type="entry name" value="CARD_IPS1"/>
    <property type="match status" value="1"/>
</dbReference>
<evidence type="ECO:0000256" key="20">
    <source>
        <dbReference type="ARBA" id="ARBA00082620"/>
    </source>
</evidence>
<dbReference type="AlphaFoldDB" id="A0A3Q2SWG0"/>
<keyword evidence="13" id="KW-0051">Antiviral defense</keyword>
<evidence type="ECO:0000256" key="16">
    <source>
        <dbReference type="ARBA" id="ARBA00023139"/>
    </source>
</evidence>
<feature type="compositionally biased region" description="Basic and acidic residues" evidence="22">
    <location>
        <begin position="244"/>
        <end position="262"/>
    </location>
</feature>
<evidence type="ECO:0000256" key="6">
    <source>
        <dbReference type="ARBA" id="ARBA00022581"/>
    </source>
</evidence>
<comment type="subcellular location">
    <subcellularLocation>
        <location evidence="2">Mitochondrion outer membrane</location>
        <topology evidence="2">Single-pass membrane protein</topology>
    </subcellularLocation>
    <subcellularLocation>
        <location evidence="1">Peroxisome</location>
    </subcellularLocation>
</comment>
<evidence type="ECO:0000256" key="4">
    <source>
        <dbReference type="ARBA" id="ARBA00022499"/>
    </source>
</evidence>
<evidence type="ECO:0000256" key="13">
    <source>
        <dbReference type="ARBA" id="ARBA00023118"/>
    </source>
</evidence>
<evidence type="ECO:0000256" key="15">
    <source>
        <dbReference type="ARBA" id="ARBA00023136"/>
    </source>
</evidence>
<dbReference type="GO" id="GO:0070585">
    <property type="term" value="P:protein localization to mitochondrion"/>
    <property type="evidence" value="ECO:0007669"/>
    <property type="project" value="UniProtKB-ARBA"/>
</dbReference>
<dbReference type="Gene3D" id="1.10.533.10">
    <property type="entry name" value="Death Domain, Fas"/>
    <property type="match status" value="1"/>
</dbReference>
<feature type="region of interest" description="Disordered" evidence="22">
    <location>
        <begin position="544"/>
        <end position="585"/>
    </location>
</feature>
<feature type="region of interest" description="Disordered" evidence="22">
    <location>
        <begin position="459"/>
        <end position="494"/>
    </location>
</feature>
<feature type="signal peptide" evidence="23">
    <location>
        <begin position="1"/>
        <end position="20"/>
    </location>
</feature>
<feature type="compositionally biased region" description="Low complexity" evidence="22">
    <location>
        <begin position="210"/>
        <end position="219"/>
    </location>
</feature>
<keyword evidence="12" id="KW-1133">Transmembrane helix</keyword>
<dbReference type="STRING" id="8078.ENSFHEP00000004748"/>
<dbReference type="GO" id="GO:0035591">
    <property type="term" value="F:signaling adaptor activity"/>
    <property type="evidence" value="ECO:0007669"/>
    <property type="project" value="UniProtKB-ARBA"/>
</dbReference>
<keyword evidence="9" id="KW-1000">Mitochondrion outer membrane</keyword>
<dbReference type="InterPro" id="IPR042144">
    <property type="entry name" value="CARD_IPS1"/>
</dbReference>
<dbReference type="InterPro" id="IPR031964">
    <property type="entry name" value="CARD_dom"/>
</dbReference>
<evidence type="ECO:0000313" key="26">
    <source>
        <dbReference type="Proteomes" id="UP000265000"/>
    </source>
</evidence>
<dbReference type="GO" id="GO:0045071">
    <property type="term" value="P:negative regulation of viral genome replication"/>
    <property type="evidence" value="ECO:0007669"/>
    <property type="project" value="UniProtKB-ARBA"/>
</dbReference>
<dbReference type="SUPFAM" id="SSF47986">
    <property type="entry name" value="DEATH domain"/>
    <property type="match status" value="1"/>
</dbReference>
<keyword evidence="7" id="KW-0399">Innate immunity</keyword>
<evidence type="ECO:0000256" key="14">
    <source>
        <dbReference type="ARBA" id="ARBA00023128"/>
    </source>
</evidence>
<dbReference type="FunFam" id="1.10.533.10:FF:000063">
    <property type="entry name" value="Mitochondrial antiviral-signaling protein"/>
    <property type="match status" value="1"/>
</dbReference>
<proteinExistence type="predicted"/>
<dbReference type="GO" id="GO:1900063">
    <property type="term" value="P:regulation of peroxisome organization"/>
    <property type="evidence" value="ECO:0007669"/>
    <property type="project" value="UniProtKB-ARBA"/>
</dbReference>
<dbReference type="Pfam" id="PF16739">
    <property type="entry name" value="CARD_2"/>
    <property type="match status" value="1"/>
</dbReference>
<keyword evidence="3" id="KW-0488">Methylation</keyword>
<reference evidence="25" key="1">
    <citation type="submission" date="2025-08" db="UniProtKB">
        <authorList>
            <consortium name="Ensembl"/>
        </authorList>
    </citation>
    <scope>IDENTIFICATION</scope>
</reference>
<evidence type="ECO:0000256" key="7">
    <source>
        <dbReference type="ARBA" id="ARBA00022588"/>
    </source>
</evidence>
<dbReference type="GO" id="GO:0002753">
    <property type="term" value="P:cytoplasmic pattern recognition receptor signaling pathway"/>
    <property type="evidence" value="ECO:0007669"/>
    <property type="project" value="UniProtKB-ARBA"/>
</dbReference>
<keyword evidence="10" id="KW-0832">Ubl conjugation</keyword>
<evidence type="ECO:0000256" key="21">
    <source>
        <dbReference type="ARBA" id="ARBA00083233"/>
    </source>
</evidence>
<dbReference type="GO" id="GO:0002230">
    <property type="term" value="P:positive regulation of defense response to virus by host"/>
    <property type="evidence" value="ECO:0007669"/>
    <property type="project" value="UniProtKB-ARBA"/>
</dbReference>
<evidence type="ECO:0000256" key="3">
    <source>
        <dbReference type="ARBA" id="ARBA00022481"/>
    </source>
</evidence>
<feature type="compositionally biased region" description="Polar residues" evidence="22">
    <location>
        <begin position="427"/>
        <end position="436"/>
    </location>
</feature>
<keyword evidence="17" id="KW-0576">Peroxisome</keyword>
<dbReference type="GO" id="GO:0045087">
    <property type="term" value="P:innate immune response"/>
    <property type="evidence" value="ECO:0007669"/>
    <property type="project" value="UniProtKB-KW"/>
</dbReference>
<dbReference type="GeneTree" id="ENSGT01030000234772"/>
<keyword evidence="11" id="KW-0391">Immunity</keyword>
<protein>
    <recommendedName>
        <fullName evidence="19">Mitochondrial antiviral-signaling protein</fullName>
    </recommendedName>
    <alternativeName>
        <fullName evidence="20">Interferon beta promoter stimulator protein 1</fullName>
    </alternativeName>
    <alternativeName>
        <fullName evidence="21">Virus-induced-signaling adapter</fullName>
    </alternativeName>
</protein>
<feature type="compositionally biased region" description="Polar residues" evidence="22">
    <location>
        <begin position="306"/>
        <end position="338"/>
    </location>
</feature>
<sequence>MCPFFYLFFFFSVTSQMSFASDRLYNGYLRRNMPAIVSRVKVREIIPHLPCLTDHDKENIEAKRETSGNYDGMVLLLDCLKRRENWPEQFIQALQACEHTTLAAEIRQEYDSLRGVNNSSPASAPAAPAAVVRAHVHPPPAASHLPGSTAGVVGQAAAAQPTEPPPAPREPAAQAPPPVQTPAQQQVLQIAAAQASEAVSPPEPVPQPPLLAQDDVPLLPSTPPPSPEIQRAQAAETPPPQGEDTPHQEPEENSESDTRDASGETSLVPEKMSPGKPEAAVSVATSPQPQQVVPHSDTDTLLRTDPLQTAVATDDAPQQSPSLTPMSSDVSDGSSFLTLTPEKHPVQDTTPPVHKVAAAVLQPEKSPEASAAPIVKSRTQPEAAGSTSPESCTEDGDDNAPCMSKPGQLISIQPDNRASPAVPAFSSPLQPYSGNSERLEISEAASDAESNLPACTALSPKAEDAASAPPCQENGIAADHSEPEENHYESPNQSFEVRENVVHVTGLPSLLNLDGQVLVPQLQIISEEPAGGSFSASAASFTAVDDTGSSLNGPRSESYKHSESAGGGPSTEQKPPPHSEESTNANCDVHSKTTYVLIAAGVAACALLIGMRLKK</sequence>
<evidence type="ECO:0000256" key="17">
    <source>
        <dbReference type="ARBA" id="ARBA00023140"/>
    </source>
</evidence>
<keyword evidence="18" id="KW-0449">Lipoprotein</keyword>
<evidence type="ECO:0000313" key="25">
    <source>
        <dbReference type="Ensembl" id="ENSFHEP00000004748.1"/>
    </source>
</evidence>
<organism evidence="25 26">
    <name type="scientific">Fundulus heteroclitus</name>
    <name type="common">Killifish</name>
    <name type="synonym">Mummichog</name>
    <dbReference type="NCBI Taxonomy" id="8078"/>
    <lineage>
        <taxon>Eukaryota</taxon>
        <taxon>Metazoa</taxon>
        <taxon>Chordata</taxon>
        <taxon>Craniata</taxon>
        <taxon>Vertebrata</taxon>
        <taxon>Euteleostomi</taxon>
        <taxon>Actinopterygii</taxon>
        <taxon>Neopterygii</taxon>
        <taxon>Teleostei</taxon>
        <taxon>Neoteleostei</taxon>
        <taxon>Acanthomorphata</taxon>
        <taxon>Ovalentaria</taxon>
        <taxon>Atherinomorphae</taxon>
        <taxon>Cyprinodontiformes</taxon>
        <taxon>Fundulidae</taxon>
        <taxon>Fundulus</taxon>
    </lineage>
</organism>
<evidence type="ECO:0000256" key="9">
    <source>
        <dbReference type="ARBA" id="ARBA00022787"/>
    </source>
</evidence>
<accession>A0A3Q2SWG0</accession>
<dbReference type="GO" id="GO:1900227">
    <property type="term" value="P:positive regulation of NLRP3 inflammasome complex assembly"/>
    <property type="evidence" value="ECO:0007669"/>
    <property type="project" value="UniProtKB-ARBA"/>
</dbReference>
<keyword evidence="6" id="KW-0945">Host-virus interaction</keyword>
<feature type="compositionally biased region" description="Polar residues" evidence="22">
    <location>
        <begin position="377"/>
        <end position="391"/>
    </location>
</feature>
<feature type="domain" description="Caspase recruitment" evidence="24">
    <location>
        <begin position="22"/>
        <end position="109"/>
    </location>
</feature>
<dbReference type="GO" id="GO:0032728">
    <property type="term" value="P:positive regulation of interferon-beta production"/>
    <property type="evidence" value="ECO:0007669"/>
    <property type="project" value="UniProtKB-ARBA"/>
</dbReference>
<dbReference type="GO" id="GO:0005777">
    <property type="term" value="C:peroxisome"/>
    <property type="evidence" value="ECO:0007669"/>
    <property type="project" value="UniProtKB-SubCell"/>
</dbReference>
<keyword evidence="23" id="KW-0732">Signal</keyword>
<feature type="compositionally biased region" description="Basic and acidic residues" evidence="22">
    <location>
        <begin position="479"/>
        <end position="488"/>
    </location>
</feature>
<keyword evidence="4" id="KW-1017">Isopeptide bond</keyword>
<dbReference type="GO" id="GO:0005741">
    <property type="term" value="C:mitochondrial outer membrane"/>
    <property type="evidence" value="ECO:0007669"/>
    <property type="project" value="UniProtKB-SubCell"/>
</dbReference>
<dbReference type="GO" id="GO:0051607">
    <property type="term" value="P:defense response to virus"/>
    <property type="evidence" value="ECO:0007669"/>
    <property type="project" value="UniProtKB-KW"/>
</dbReference>
<evidence type="ECO:0000256" key="12">
    <source>
        <dbReference type="ARBA" id="ARBA00022989"/>
    </source>
</evidence>
<evidence type="ECO:0000256" key="8">
    <source>
        <dbReference type="ARBA" id="ARBA00022692"/>
    </source>
</evidence>
<evidence type="ECO:0000259" key="24">
    <source>
        <dbReference type="Pfam" id="PF16739"/>
    </source>
</evidence>
<keyword evidence="15" id="KW-0472">Membrane</keyword>
<keyword evidence="8" id="KW-0812">Transmembrane</keyword>
<evidence type="ECO:0000256" key="2">
    <source>
        <dbReference type="ARBA" id="ARBA00004572"/>
    </source>
</evidence>
<evidence type="ECO:0000256" key="23">
    <source>
        <dbReference type="SAM" id="SignalP"/>
    </source>
</evidence>
<keyword evidence="5" id="KW-0597">Phosphoprotein</keyword>
<dbReference type="GO" id="GO:0032727">
    <property type="term" value="P:positive regulation of interferon-alpha production"/>
    <property type="evidence" value="ECO:0007669"/>
    <property type="project" value="UniProtKB-ARBA"/>
</dbReference>
<dbReference type="InterPro" id="IPR011029">
    <property type="entry name" value="DEATH-like_dom_sf"/>
</dbReference>
<dbReference type="Proteomes" id="UP000265000">
    <property type="component" value="Unplaced"/>
</dbReference>
<feature type="chain" id="PRO_5018692646" description="Mitochondrial antiviral-signaling protein" evidence="23">
    <location>
        <begin position="21"/>
        <end position="615"/>
    </location>
</feature>
<feature type="compositionally biased region" description="Low complexity" evidence="22">
    <location>
        <begin position="181"/>
        <end position="200"/>
    </location>
</feature>
<feature type="compositionally biased region" description="Low complexity" evidence="22">
    <location>
        <begin position="150"/>
        <end position="161"/>
    </location>
</feature>
<dbReference type="GO" id="GO:0032755">
    <property type="term" value="P:positive regulation of interleukin-6 production"/>
    <property type="evidence" value="ECO:0007669"/>
    <property type="project" value="UniProtKB-ARBA"/>
</dbReference>